<dbReference type="OrthoDB" id="5396443at2"/>
<name>A0A5A9X7F7_9BACT</name>
<organism evidence="1 2">
    <name type="scientific">Oryzomonas rubra</name>
    <dbReference type="NCBI Taxonomy" id="2509454"/>
    <lineage>
        <taxon>Bacteria</taxon>
        <taxon>Pseudomonadati</taxon>
        <taxon>Thermodesulfobacteriota</taxon>
        <taxon>Desulfuromonadia</taxon>
        <taxon>Geobacterales</taxon>
        <taxon>Geobacteraceae</taxon>
        <taxon>Oryzomonas</taxon>
    </lineage>
</organism>
<dbReference type="Proteomes" id="UP000324298">
    <property type="component" value="Unassembled WGS sequence"/>
</dbReference>
<gene>
    <name evidence="1" type="ORF">ET418_16100</name>
</gene>
<proteinExistence type="predicted"/>
<dbReference type="AlphaFoldDB" id="A0A5A9X7F7"/>
<sequence>MGALLLLGGFTSLSDRLREQLKTSPQHYAQFDVKMGWDITTANGATIINGVIQNIRYATMEDIEIWVSSVDANGKTVSRSVNYVIPRRLEMGDLTPFSVTLPTAATPGTKLIFTYKYNGFDGGGPDDGGVNWMQSFESAVSPHV</sequence>
<dbReference type="NCBIfam" id="NF038353">
    <property type="entry name" value="FxLYD_dom"/>
    <property type="match status" value="1"/>
</dbReference>
<dbReference type="InterPro" id="IPR047676">
    <property type="entry name" value="FxLYD_dom"/>
</dbReference>
<reference evidence="1 2" key="1">
    <citation type="submission" date="2019-04" db="EMBL/GenBank/DDBJ databases">
        <title>Geobacter ruber sp. nov., ferric-reducing bacteria isolated from paddy soil.</title>
        <authorList>
            <person name="Xu Z."/>
            <person name="Masuda Y."/>
            <person name="Itoh H."/>
            <person name="Senoo K."/>
        </authorList>
    </citation>
    <scope>NUCLEOTIDE SEQUENCE [LARGE SCALE GENOMIC DNA]</scope>
    <source>
        <strain evidence="1 2">Red88</strain>
    </source>
</reference>
<keyword evidence="2" id="KW-1185">Reference proteome</keyword>
<evidence type="ECO:0000313" key="1">
    <source>
        <dbReference type="EMBL" id="KAA0888388.1"/>
    </source>
</evidence>
<dbReference type="EMBL" id="SRSD01000011">
    <property type="protein sequence ID" value="KAA0888388.1"/>
    <property type="molecule type" value="Genomic_DNA"/>
</dbReference>
<evidence type="ECO:0000313" key="2">
    <source>
        <dbReference type="Proteomes" id="UP000324298"/>
    </source>
</evidence>
<protein>
    <submittedName>
        <fullName evidence="1">Uncharacterized protein</fullName>
    </submittedName>
</protein>
<comment type="caution">
    <text evidence="1">The sequence shown here is derived from an EMBL/GenBank/DDBJ whole genome shotgun (WGS) entry which is preliminary data.</text>
</comment>
<accession>A0A5A9X7F7</accession>